<organism evidence="2 3">
    <name type="scientific">Eiseniibacteriota bacterium</name>
    <dbReference type="NCBI Taxonomy" id="2212470"/>
    <lineage>
        <taxon>Bacteria</taxon>
        <taxon>Candidatus Eiseniibacteriota</taxon>
    </lineage>
</organism>
<dbReference type="InterPro" id="IPR009045">
    <property type="entry name" value="Zn_M74/Hedgehog-like"/>
</dbReference>
<dbReference type="Pfam" id="PF08291">
    <property type="entry name" value="Peptidase_M15_3"/>
    <property type="match status" value="1"/>
</dbReference>
<accession>A0A956SGX9</accession>
<reference evidence="2" key="1">
    <citation type="submission" date="2020-04" db="EMBL/GenBank/DDBJ databases">
        <authorList>
            <person name="Zhang T."/>
        </authorList>
    </citation>
    <scope>NUCLEOTIDE SEQUENCE</scope>
    <source>
        <strain evidence="2">HKST-UBA02</strain>
    </source>
</reference>
<dbReference type="SUPFAM" id="SSF55166">
    <property type="entry name" value="Hedgehog/DD-peptidase"/>
    <property type="match status" value="1"/>
</dbReference>
<proteinExistence type="predicted"/>
<feature type="domain" description="Peptidase M15A C-terminal" evidence="1">
    <location>
        <begin position="206"/>
        <end position="264"/>
    </location>
</feature>
<reference evidence="2" key="2">
    <citation type="journal article" date="2021" name="Microbiome">
        <title>Successional dynamics and alternative stable states in a saline activated sludge microbial community over 9 years.</title>
        <authorList>
            <person name="Wang Y."/>
            <person name="Ye J."/>
            <person name="Ju F."/>
            <person name="Liu L."/>
            <person name="Boyd J.A."/>
            <person name="Deng Y."/>
            <person name="Parks D.H."/>
            <person name="Jiang X."/>
            <person name="Yin X."/>
            <person name="Woodcroft B.J."/>
            <person name="Tyson G.W."/>
            <person name="Hugenholtz P."/>
            <person name="Polz M.F."/>
            <person name="Zhang T."/>
        </authorList>
    </citation>
    <scope>NUCLEOTIDE SEQUENCE</scope>
    <source>
        <strain evidence="2">HKST-UBA02</strain>
    </source>
</reference>
<evidence type="ECO:0000259" key="1">
    <source>
        <dbReference type="Pfam" id="PF08291"/>
    </source>
</evidence>
<dbReference type="EMBL" id="JAGQHS010000467">
    <property type="protein sequence ID" value="MCA9759741.1"/>
    <property type="molecule type" value="Genomic_DNA"/>
</dbReference>
<name>A0A956SGX9_UNCEI</name>
<dbReference type="AlphaFoldDB" id="A0A956SGX9"/>
<gene>
    <name evidence="2" type="ORF">KDA27_28345</name>
</gene>
<sequence length="333" mass="36839">QDALVVASICAATLLGTGTKDVIATVTPPFVTPGVLESFDPDRASFEIRSGDVTTSLRRIAIPVMPGEKFEFEVRESGQRRDAKNGYRATASEGVVKDDLGRLVWTAPSKPGFAEITVYRNAPADSISLLLMITVPLDRMKGTKLEGYEVGHYPDTPLRGLASYQTPKGLVRVTREDLSRRVSPHFELGQFVCKQEGTYPKFLLVRPKLLQKLERILEHVNAEGIPAPTFHVMSGYRTPHYNKVIGNVKYSRHVYGDAADVFVDFAPADGVMDDVNRDGVIDMEDSRYLATLVEALTKESFFARLIGGVGVYRANQAHGPFLHVDTRGTRARW</sequence>
<dbReference type="InterPro" id="IPR013230">
    <property type="entry name" value="Peptidase_M15A_C"/>
</dbReference>
<protein>
    <recommendedName>
        <fullName evidence="1">Peptidase M15A C-terminal domain-containing protein</fullName>
    </recommendedName>
</protein>
<evidence type="ECO:0000313" key="2">
    <source>
        <dbReference type="EMBL" id="MCA9759741.1"/>
    </source>
</evidence>
<dbReference type="Proteomes" id="UP000739538">
    <property type="component" value="Unassembled WGS sequence"/>
</dbReference>
<feature type="non-terminal residue" evidence="2">
    <location>
        <position position="1"/>
    </location>
</feature>
<dbReference type="Gene3D" id="3.30.1380.10">
    <property type="match status" value="1"/>
</dbReference>
<comment type="caution">
    <text evidence="2">The sequence shown here is derived from an EMBL/GenBank/DDBJ whole genome shotgun (WGS) entry which is preliminary data.</text>
</comment>
<evidence type="ECO:0000313" key="3">
    <source>
        <dbReference type="Proteomes" id="UP000739538"/>
    </source>
</evidence>